<reference evidence="1 2" key="1">
    <citation type="submission" date="2020-06" db="EMBL/GenBank/DDBJ databases">
        <title>Transcriptomic and genomic resources for Thalictrum thalictroides and T. hernandezii: Facilitating candidate gene discovery in an emerging model plant lineage.</title>
        <authorList>
            <person name="Arias T."/>
            <person name="Riano-Pachon D.M."/>
            <person name="Di Stilio V.S."/>
        </authorList>
    </citation>
    <scope>NUCLEOTIDE SEQUENCE [LARGE SCALE GENOMIC DNA]</scope>
    <source>
        <strain evidence="2">cv. WT478/WT964</strain>
        <tissue evidence="1">Leaves</tissue>
    </source>
</reference>
<gene>
    <name evidence="1" type="ORF">FRX31_014522</name>
</gene>
<dbReference type="PANTHER" id="PTHR38710">
    <property type="entry name" value="WITH PUTATIVE URIDYL PYROPHOSPHORYLASE-RELATED"/>
    <property type="match status" value="1"/>
</dbReference>
<protein>
    <submittedName>
        <fullName evidence="1">Glucuronokinase</fullName>
    </submittedName>
</protein>
<dbReference type="GO" id="GO:0016301">
    <property type="term" value="F:kinase activity"/>
    <property type="evidence" value="ECO:0007669"/>
    <property type="project" value="UniProtKB-KW"/>
</dbReference>
<dbReference type="EMBL" id="JABWDY010016722">
    <property type="protein sequence ID" value="KAF5195891.1"/>
    <property type="molecule type" value="Genomic_DNA"/>
</dbReference>
<dbReference type="Proteomes" id="UP000554482">
    <property type="component" value="Unassembled WGS sequence"/>
</dbReference>
<evidence type="ECO:0000313" key="2">
    <source>
        <dbReference type="Proteomes" id="UP000554482"/>
    </source>
</evidence>
<accession>A0A7J6WEU2</accession>
<comment type="caution">
    <text evidence="1">The sequence shown here is derived from an EMBL/GenBank/DDBJ whole genome shotgun (WGS) entry which is preliminary data.</text>
</comment>
<proteinExistence type="predicted"/>
<dbReference type="AlphaFoldDB" id="A0A7J6WEU2"/>
<sequence length="91" mass="10407">MSARKKQKTVSSEETSRIIERKFYARVGLLGNPSDVYFGHTISFSLGNFWATVRLQPSEDLVIQPHPTHDLVRFSSLDHLVRFYVIIISNG</sequence>
<dbReference type="OrthoDB" id="1924968at2759"/>
<name>A0A7J6WEU2_THATH</name>
<keyword evidence="2" id="KW-1185">Reference proteome</keyword>
<dbReference type="InterPro" id="IPR053034">
    <property type="entry name" value="Glucuronokinase-like"/>
</dbReference>
<keyword evidence="1" id="KW-0418">Kinase</keyword>
<keyword evidence="1" id="KW-0808">Transferase</keyword>
<dbReference type="PANTHER" id="PTHR38710:SF1">
    <property type="entry name" value="WITH PUTATIVE URIDYL PYROPHOSPHORYLASE-RELATED"/>
    <property type="match status" value="1"/>
</dbReference>
<evidence type="ECO:0000313" key="1">
    <source>
        <dbReference type="EMBL" id="KAF5195891.1"/>
    </source>
</evidence>
<organism evidence="1 2">
    <name type="scientific">Thalictrum thalictroides</name>
    <name type="common">Rue-anemone</name>
    <name type="synonym">Anemone thalictroides</name>
    <dbReference type="NCBI Taxonomy" id="46969"/>
    <lineage>
        <taxon>Eukaryota</taxon>
        <taxon>Viridiplantae</taxon>
        <taxon>Streptophyta</taxon>
        <taxon>Embryophyta</taxon>
        <taxon>Tracheophyta</taxon>
        <taxon>Spermatophyta</taxon>
        <taxon>Magnoliopsida</taxon>
        <taxon>Ranunculales</taxon>
        <taxon>Ranunculaceae</taxon>
        <taxon>Thalictroideae</taxon>
        <taxon>Thalictrum</taxon>
    </lineage>
</organism>